<sequence>MSDPPPLRYKTNPYKTTEDHDYTSPLSASGSNFPCKGYQKDLGTPGGLSVRTYSPGGTYKLVLAGSATHAGGSCQLSLSYDGGKSWEVFKSYIGGCVKPDPGSDQTFSFTIPGGARGGEALFAWTWFNNLGNREMYMNCAVVTISGGGSGGTGGISDGASDSPLVYDNQGIGKRAEVAEHSIQKRDWGGPSLFIANIGNGCTVPAGKDVLFPNPGSDVTYGGNEANRAKPEGNCGSGNYGGGSGVYGGAVERRVEGGVVGAVAAVVVLLVGACI</sequence>
<dbReference type="Gene3D" id="2.70.50.70">
    <property type="match status" value="1"/>
</dbReference>
<reference evidence="2 3" key="1">
    <citation type="journal article" date="2018" name="Nat. Ecol. Evol.">
        <title>Pezizomycetes genomes reveal the molecular basis of ectomycorrhizal truffle lifestyle.</title>
        <authorList>
            <person name="Murat C."/>
            <person name="Payen T."/>
            <person name="Noel B."/>
            <person name="Kuo A."/>
            <person name="Morin E."/>
            <person name="Chen J."/>
            <person name="Kohler A."/>
            <person name="Krizsan K."/>
            <person name="Balestrini R."/>
            <person name="Da Silva C."/>
            <person name="Montanini B."/>
            <person name="Hainaut M."/>
            <person name="Levati E."/>
            <person name="Barry K.W."/>
            <person name="Belfiori B."/>
            <person name="Cichocki N."/>
            <person name="Clum A."/>
            <person name="Dockter R.B."/>
            <person name="Fauchery L."/>
            <person name="Guy J."/>
            <person name="Iotti M."/>
            <person name="Le Tacon F."/>
            <person name="Lindquist E.A."/>
            <person name="Lipzen A."/>
            <person name="Malagnac F."/>
            <person name="Mello A."/>
            <person name="Molinier V."/>
            <person name="Miyauchi S."/>
            <person name="Poulain J."/>
            <person name="Riccioni C."/>
            <person name="Rubini A."/>
            <person name="Sitrit Y."/>
            <person name="Splivallo R."/>
            <person name="Traeger S."/>
            <person name="Wang M."/>
            <person name="Zifcakova L."/>
            <person name="Wipf D."/>
            <person name="Zambonelli A."/>
            <person name="Paolocci F."/>
            <person name="Nowrousian M."/>
            <person name="Ottonello S."/>
            <person name="Baldrian P."/>
            <person name="Spatafora J.W."/>
            <person name="Henrissat B."/>
            <person name="Nagy L.G."/>
            <person name="Aury J.M."/>
            <person name="Wincker P."/>
            <person name="Grigoriev I.V."/>
            <person name="Bonfante P."/>
            <person name="Martin F.M."/>
        </authorList>
    </citation>
    <scope>NUCLEOTIDE SEQUENCE [LARGE SCALE GENOMIC DNA]</scope>
    <source>
        <strain evidence="2 3">ATCC MYA-4762</strain>
    </source>
</reference>
<dbReference type="PANTHER" id="PTHR36182:SF1">
    <property type="entry name" value="PROTEIN, PUTATIVE (AFU_ORTHOLOGUE AFUA_6G10930)-RELATED"/>
    <property type="match status" value="1"/>
</dbReference>
<dbReference type="AlphaFoldDB" id="A0A3N4LUH5"/>
<accession>A0A3N4LUH5</accession>
<organism evidence="2 3">
    <name type="scientific">Terfezia boudieri ATCC MYA-4762</name>
    <dbReference type="NCBI Taxonomy" id="1051890"/>
    <lineage>
        <taxon>Eukaryota</taxon>
        <taxon>Fungi</taxon>
        <taxon>Dikarya</taxon>
        <taxon>Ascomycota</taxon>
        <taxon>Pezizomycotina</taxon>
        <taxon>Pezizomycetes</taxon>
        <taxon>Pezizales</taxon>
        <taxon>Pezizaceae</taxon>
        <taxon>Terfezia</taxon>
    </lineage>
</organism>
<name>A0A3N4LUH5_9PEZI</name>
<dbReference type="InParanoid" id="A0A3N4LUH5"/>
<evidence type="ECO:0000313" key="2">
    <source>
        <dbReference type="EMBL" id="RPB26563.1"/>
    </source>
</evidence>
<dbReference type="STRING" id="1051890.A0A3N4LUH5"/>
<dbReference type="PANTHER" id="PTHR36182">
    <property type="entry name" value="PROTEIN, PUTATIVE (AFU_ORTHOLOGUE AFUA_6G10930)-RELATED"/>
    <property type="match status" value="1"/>
</dbReference>
<protein>
    <recommendedName>
        <fullName evidence="4">Endoglucanase</fullName>
    </recommendedName>
</protein>
<keyword evidence="3" id="KW-1185">Reference proteome</keyword>
<dbReference type="OrthoDB" id="2342176at2759"/>
<proteinExistence type="predicted"/>
<evidence type="ECO:0000313" key="3">
    <source>
        <dbReference type="Proteomes" id="UP000267821"/>
    </source>
</evidence>
<feature type="region of interest" description="Disordered" evidence="1">
    <location>
        <begin position="1"/>
        <end position="25"/>
    </location>
</feature>
<gene>
    <name evidence="2" type="ORF">L211DRAFT_781180</name>
</gene>
<evidence type="ECO:0008006" key="4">
    <source>
        <dbReference type="Google" id="ProtNLM"/>
    </source>
</evidence>
<evidence type="ECO:0000256" key="1">
    <source>
        <dbReference type="SAM" id="MobiDB-lite"/>
    </source>
</evidence>
<dbReference type="EMBL" id="ML121534">
    <property type="protein sequence ID" value="RPB26563.1"/>
    <property type="molecule type" value="Genomic_DNA"/>
</dbReference>
<dbReference type="Proteomes" id="UP000267821">
    <property type="component" value="Unassembled WGS sequence"/>
</dbReference>